<proteinExistence type="predicted"/>
<evidence type="ECO:0000313" key="3">
    <source>
        <dbReference type="EnsemblMetazoa" id="CapteP192817"/>
    </source>
</evidence>
<protein>
    <submittedName>
        <fullName evidence="2 3">Uncharacterized protein</fullName>
    </submittedName>
</protein>
<dbReference type="EMBL" id="KB309394">
    <property type="protein sequence ID" value="ELT94519.1"/>
    <property type="molecule type" value="Genomic_DNA"/>
</dbReference>
<evidence type="ECO:0000313" key="2">
    <source>
        <dbReference type="EMBL" id="ELT94519.1"/>
    </source>
</evidence>
<dbReference type="AlphaFoldDB" id="R7TLG9"/>
<accession>R7TLG9</accession>
<feature type="transmembrane region" description="Helical" evidence="1">
    <location>
        <begin position="12"/>
        <end position="32"/>
    </location>
</feature>
<organism evidence="2">
    <name type="scientific">Capitella teleta</name>
    <name type="common">Polychaete worm</name>
    <dbReference type="NCBI Taxonomy" id="283909"/>
    <lineage>
        <taxon>Eukaryota</taxon>
        <taxon>Metazoa</taxon>
        <taxon>Spiralia</taxon>
        <taxon>Lophotrochozoa</taxon>
        <taxon>Annelida</taxon>
        <taxon>Polychaeta</taxon>
        <taxon>Sedentaria</taxon>
        <taxon>Scolecida</taxon>
        <taxon>Capitellidae</taxon>
        <taxon>Capitella</taxon>
    </lineage>
</organism>
<gene>
    <name evidence="2" type="ORF">CAPTEDRAFT_192817</name>
</gene>
<dbReference type="HOGENOM" id="CLU_2216398_0_0_1"/>
<dbReference type="EMBL" id="AMQN01029142">
    <property type="status" value="NOT_ANNOTATED_CDS"/>
    <property type="molecule type" value="Genomic_DNA"/>
</dbReference>
<evidence type="ECO:0000256" key="1">
    <source>
        <dbReference type="SAM" id="Phobius"/>
    </source>
</evidence>
<reference evidence="4" key="1">
    <citation type="submission" date="2012-12" db="EMBL/GenBank/DDBJ databases">
        <authorList>
            <person name="Hellsten U."/>
            <person name="Grimwood J."/>
            <person name="Chapman J.A."/>
            <person name="Shapiro H."/>
            <person name="Aerts A."/>
            <person name="Otillar R.P."/>
            <person name="Terry A.Y."/>
            <person name="Boore J.L."/>
            <person name="Simakov O."/>
            <person name="Marletaz F."/>
            <person name="Cho S.-J."/>
            <person name="Edsinger-Gonzales E."/>
            <person name="Havlak P."/>
            <person name="Kuo D.-H."/>
            <person name="Larsson T."/>
            <person name="Lv J."/>
            <person name="Arendt D."/>
            <person name="Savage R."/>
            <person name="Osoegawa K."/>
            <person name="de Jong P."/>
            <person name="Lindberg D.R."/>
            <person name="Seaver E.C."/>
            <person name="Weisblat D.A."/>
            <person name="Putnam N.H."/>
            <person name="Grigoriev I.V."/>
            <person name="Rokhsar D.S."/>
        </authorList>
    </citation>
    <scope>NUCLEOTIDE SEQUENCE</scope>
    <source>
        <strain evidence="4">I ESC-2004</strain>
    </source>
</reference>
<keyword evidence="1" id="KW-0812">Transmembrane</keyword>
<keyword evidence="1" id="KW-0472">Membrane</keyword>
<reference evidence="2 4" key="2">
    <citation type="journal article" date="2013" name="Nature">
        <title>Insights into bilaterian evolution from three spiralian genomes.</title>
        <authorList>
            <person name="Simakov O."/>
            <person name="Marletaz F."/>
            <person name="Cho S.J."/>
            <person name="Edsinger-Gonzales E."/>
            <person name="Havlak P."/>
            <person name="Hellsten U."/>
            <person name="Kuo D.H."/>
            <person name="Larsson T."/>
            <person name="Lv J."/>
            <person name="Arendt D."/>
            <person name="Savage R."/>
            <person name="Osoegawa K."/>
            <person name="de Jong P."/>
            <person name="Grimwood J."/>
            <person name="Chapman J.A."/>
            <person name="Shapiro H."/>
            <person name="Aerts A."/>
            <person name="Otillar R.P."/>
            <person name="Terry A.Y."/>
            <person name="Boore J.L."/>
            <person name="Grigoriev I.V."/>
            <person name="Lindberg D.R."/>
            <person name="Seaver E.C."/>
            <person name="Weisblat D.A."/>
            <person name="Putnam N.H."/>
            <person name="Rokhsar D.S."/>
        </authorList>
    </citation>
    <scope>NUCLEOTIDE SEQUENCE</scope>
    <source>
        <strain evidence="2 4">I ESC-2004</strain>
    </source>
</reference>
<reference evidence="3" key="3">
    <citation type="submission" date="2015-06" db="UniProtKB">
        <authorList>
            <consortium name="EnsemblMetazoa"/>
        </authorList>
    </citation>
    <scope>IDENTIFICATION</scope>
</reference>
<keyword evidence="4" id="KW-1185">Reference proteome</keyword>
<evidence type="ECO:0000313" key="4">
    <source>
        <dbReference type="Proteomes" id="UP000014760"/>
    </source>
</evidence>
<feature type="non-terminal residue" evidence="2">
    <location>
        <position position="1"/>
    </location>
</feature>
<dbReference type="Proteomes" id="UP000014760">
    <property type="component" value="Unassembled WGS sequence"/>
</dbReference>
<keyword evidence="1" id="KW-1133">Transmembrane helix</keyword>
<dbReference type="EnsemblMetazoa" id="CapteT192817">
    <property type="protein sequence ID" value="CapteP192817"/>
    <property type="gene ID" value="CapteG192817"/>
</dbReference>
<name>R7TLG9_CAPTE</name>
<sequence length="107" mass="12163">GDFQDFYQTSFAWYGVFSIGTCLIVGNVVSVLTHLFNKLFLWPNCTAPKEGNLYYNCADNCCCYCSNPVKACLRCGIEFEEENEPDAEESLTYAMVQRLIGLLKKFE</sequence>